<accession>B5A777</accession>
<dbReference type="RefSeq" id="YP_002014583.1">
    <property type="nucleotide sequence ID" value="NC_011056.1"/>
</dbReference>
<dbReference type="Proteomes" id="UP000002721">
    <property type="component" value="Segment"/>
</dbReference>
<organism evidence="1 2">
    <name type="scientific">Mycobacterium phage Kostya</name>
    <dbReference type="NCBI Taxonomy" id="2914016"/>
    <lineage>
        <taxon>Viruses</taxon>
        <taxon>Duplodnaviria</taxon>
        <taxon>Heunggongvirae</taxon>
        <taxon>Uroviricota</taxon>
        <taxon>Caudoviricetes</taxon>
        <taxon>Kostyavirus</taxon>
        <taxon>Kostyavirus kostya</taxon>
    </lineage>
</organism>
<gene>
    <name evidence="1" type="ORF">Kostya_117</name>
</gene>
<sequence length="94" mass="10342">MVPGAPGARIGGWPVILGPGAPIRLHTDLPCDGRYIDYTFDTETGEHTLNLCCILIHSQVPGELVNHLAPYRDSRGVRDLISWLNKADHLRSLT</sequence>
<dbReference type="GeneID" id="6469970"/>
<dbReference type="KEGG" id="vg:6469970"/>
<name>B5A777_9CAUD</name>
<protein>
    <submittedName>
        <fullName evidence="1">Uncharacterized protein</fullName>
    </submittedName>
</protein>
<evidence type="ECO:0000313" key="2">
    <source>
        <dbReference type="Proteomes" id="UP000002721"/>
    </source>
</evidence>
<proteinExistence type="predicted"/>
<evidence type="ECO:0000313" key="1">
    <source>
        <dbReference type="EMBL" id="ACF34282.1"/>
    </source>
</evidence>
<reference evidence="1 2" key="1">
    <citation type="submission" date="2008-06" db="EMBL/GenBank/DDBJ databases">
        <authorList>
            <person name="Paladin E.C."/>
            <person name="Houtz J.M."/>
            <person name="Smith A.L."/>
            <person name="Pedulla M.L."/>
            <person name="Jacobs-Sera D."/>
            <person name="Hendrix R.W."/>
            <person name="Hatfull G.F."/>
        </authorList>
    </citation>
    <scope>NUCLEOTIDE SEQUENCE [LARGE SCALE GENOMIC DNA]</scope>
</reference>
<keyword evidence="2" id="KW-1185">Reference proteome</keyword>
<dbReference type="EMBL" id="EU816591">
    <property type="protein sequence ID" value="ACF34282.1"/>
    <property type="molecule type" value="Genomic_DNA"/>
</dbReference>